<proteinExistence type="inferred from homology"/>
<dbReference type="InterPro" id="IPR008794">
    <property type="entry name" value="Pro_racemase_fam"/>
</dbReference>
<organism evidence="2 3">
    <name type="scientific">Actinomadura logoneensis</name>
    <dbReference type="NCBI Taxonomy" id="2293572"/>
    <lineage>
        <taxon>Bacteria</taxon>
        <taxon>Bacillati</taxon>
        <taxon>Actinomycetota</taxon>
        <taxon>Actinomycetes</taxon>
        <taxon>Streptosporangiales</taxon>
        <taxon>Thermomonosporaceae</taxon>
        <taxon>Actinomadura</taxon>
    </lineage>
</organism>
<dbReference type="FunFam" id="3.10.310.10:FF:000003">
    <property type="entry name" value="Proline racemase"/>
    <property type="match status" value="1"/>
</dbReference>
<dbReference type="SUPFAM" id="SSF54506">
    <property type="entry name" value="Diaminopimelate epimerase-like"/>
    <property type="match status" value="1"/>
</dbReference>
<comment type="caution">
    <text evidence="2">The sequence shown here is derived from an EMBL/GenBank/DDBJ whole genome shotgun (WGS) entry which is preliminary data.</text>
</comment>
<dbReference type="PANTHER" id="PTHR33442">
    <property type="entry name" value="TRANS-3-HYDROXY-L-PROLINE DEHYDRATASE"/>
    <property type="match status" value="1"/>
</dbReference>
<reference evidence="2 3" key="1">
    <citation type="submission" date="2018-08" db="EMBL/GenBank/DDBJ databases">
        <title>Actinomadura jelena sp. nov., a novel Actinomycete isolated from soil in Chad.</title>
        <authorList>
            <person name="Shi L."/>
        </authorList>
    </citation>
    <scope>NUCLEOTIDE SEQUENCE [LARGE SCALE GENOMIC DNA]</scope>
    <source>
        <strain evidence="2 3">NEAU-G17</strain>
    </source>
</reference>
<dbReference type="OrthoDB" id="181267at2"/>
<keyword evidence="3" id="KW-1185">Reference proteome</keyword>
<protein>
    <submittedName>
        <fullName evidence="2">Proline racemase</fullName>
    </submittedName>
</protein>
<accession>A0A372JIS1</accession>
<dbReference type="GO" id="GO:0047580">
    <property type="term" value="F:4-hydroxyproline epimerase activity"/>
    <property type="evidence" value="ECO:0007669"/>
    <property type="project" value="TreeGrafter"/>
</dbReference>
<comment type="similarity">
    <text evidence="1">Belongs to the proline racemase family.</text>
</comment>
<dbReference type="RefSeq" id="WP_117359068.1">
    <property type="nucleotide sequence ID" value="NZ_QURH01000322.1"/>
</dbReference>
<dbReference type="PIRSF" id="PIRSF029792">
    <property type="entry name" value="Pro_racemase"/>
    <property type="match status" value="1"/>
</dbReference>
<name>A0A372JIS1_9ACTN</name>
<dbReference type="Pfam" id="PF05544">
    <property type="entry name" value="Pro_racemase"/>
    <property type="match status" value="1"/>
</dbReference>
<evidence type="ECO:0000313" key="3">
    <source>
        <dbReference type="Proteomes" id="UP000261811"/>
    </source>
</evidence>
<evidence type="ECO:0000256" key="1">
    <source>
        <dbReference type="ARBA" id="ARBA00007529"/>
    </source>
</evidence>
<evidence type="ECO:0000313" key="2">
    <source>
        <dbReference type="EMBL" id="RFU39819.1"/>
    </source>
</evidence>
<sequence length="333" mass="35839">MRSSRLVHAIDTHTEGMPTRVVTGGVRVVPGATMAERRAWAKEHLDDLRGLLMREPHGHAAMSGAILQPPTTPEADWGVLYIETTGFLPMCGHGTIGVATALVEAGLVPVSEPLTRIRLDTPAGPVTAVVDVEHGRARSVSITNVPAFVLEDRAVVDVDGLGEVEYAMVYGGNFYPVIDAGRLGLELDLRHKDELIAVGLRIIEAVNSRRPPVHPEDPGIRGIHHAQFVQPGADGADTRNAVLNVPGYFDRSPCGTGTSAIMALRHHRGELSARDRHVNESMLGTRFTGTVLEETEVAGRRGIVPRITGRAWVTGFSQHLLDPTDPFPAGFTV</sequence>
<dbReference type="Proteomes" id="UP000261811">
    <property type="component" value="Unassembled WGS sequence"/>
</dbReference>
<dbReference type="EMBL" id="QURH01000322">
    <property type="protein sequence ID" value="RFU39819.1"/>
    <property type="molecule type" value="Genomic_DNA"/>
</dbReference>
<dbReference type="AlphaFoldDB" id="A0A372JIS1"/>
<dbReference type="SFLD" id="SFLDS00028">
    <property type="entry name" value="Proline_Racemase"/>
    <property type="match status" value="1"/>
</dbReference>
<dbReference type="PANTHER" id="PTHR33442:SF5">
    <property type="entry name" value="BIFUNCTIONAL TRANS-3-HYDROXY-L-PROLINE DEHYDRATASE_2-EPIMERASE"/>
    <property type="match status" value="1"/>
</dbReference>
<dbReference type="Gene3D" id="3.10.310.10">
    <property type="entry name" value="Diaminopimelate Epimerase, Chain A, domain 1"/>
    <property type="match status" value="2"/>
</dbReference>
<gene>
    <name evidence="2" type="ORF">DZF91_20465</name>
</gene>